<dbReference type="PROSITE" id="PS01314">
    <property type="entry name" value="UPF0047"/>
    <property type="match status" value="1"/>
</dbReference>
<dbReference type="NCBIfam" id="TIGR00149">
    <property type="entry name" value="TIGR00149_YjbQ"/>
    <property type="match status" value="1"/>
</dbReference>
<protein>
    <submittedName>
        <fullName evidence="2">Secondary thiamine-phosphate synthase enzyme</fullName>
    </submittedName>
</protein>
<dbReference type="EMBL" id="CP003360">
    <property type="protein sequence ID" value="AFM24383.1"/>
    <property type="molecule type" value="Genomic_DNA"/>
</dbReference>
<dbReference type="AlphaFoldDB" id="I4C492"/>
<sequence length="139" mass="15269">MIVHNSSISLRTEGFSDCRNITEEVEKAVHASGVREGLATVMVTGSTGAITTIEFESGAISDLKQALERLAPTDIEYAHNLRWHDGNGFSHVRAALMKPSLSVPITEGTLCLGTWQQIVLMDFDNRPRNRSVMIQVMGK</sequence>
<dbReference type="STRING" id="706587.Desti_1672"/>
<comment type="similarity">
    <text evidence="1">Belongs to the UPF0047 family.</text>
</comment>
<evidence type="ECO:0000313" key="2">
    <source>
        <dbReference type="EMBL" id="AFM24383.1"/>
    </source>
</evidence>
<dbReference type="eggNOG" id="COG0432">
    <property type="taxonomic scope" value="Bacteria"/>
</dbReference>
<reference evidence="3" key="1">
    <citation type="submission" date="2012-06" db="EMBL/GenBank/DDBJ databases">
        <title>Complete sequence of chromosome of Desulfomonile tiedjei DSM 6799.</title>
        <authorList>
            <person name="Lucas S."/>
            <person name="Copeland A."/>
            <person name="Lapidus A."/>
            <person name="Glavina del Rio T."/>
            <person name="Dalin E."/>
            <person name="Tice H."/>
            <person name="Bruce D."/>
            <person name="Goodwin L."/>
            <person name="Pitluck S."/>
            <person name="Peters L."/>
            <person name="Ovchinnikova G."/>
            <person name="Zeytun A."/>
            <person name="Lu M."/>
            <person name="Kyrpides N."/>
            <person name="Mavromatis K."/>
            <person name="Ivanova N."/>
            <person name="Brettin T."/>
            <person name="Detter J.C."/>
            <person name="Han C."/>
            <person name="Larimer F."/>
            <person name="Land M."/>
            <person name="Hauser L."/>
            <person name="Markowitz V."/>
            <person name="Cheng J.-F."/>
            <person name="Hugenholtz P."/>
            <person name="Woyke T."/>
            <person name="Wu D."/>
            <person name="Spring S."/>
            <person name="Schroeder M."/>
            <person name="Brambilla E."/>
            <person name="Klenk H.-P."/>
            <person name="Eisen J.A."/>
        </authorList>
    </citation>
    <scope>NUCLEOTIDE SEQUENCE [LARGE SCALE GENOMIC DNA]</scope>
    <source>
        <strain evidence="3">ATCC 49306 / DSM 6799 / DCB-1</strain>
    </source>
</reference>
<gene>
    <name evidence="2" type="ordered locus">Desti_1672</name>
</gene>
<keyword evidence="3" id="KW-1185">Reference proteome</keyword>
<dbReference type="RefSeq" id="WP_014809531.1">
    <property type="nucleotide sequence ID" value="NC_018025.1"/>
</dbReference>
<dbReference type="PIRSF" id="PIRSF004681">
    <property type="entry name" value="UCP004681"/>
    <property type="match status" value="1"/>
</dbReference>
<dbReference type="Gene3D" id="2.60.120.460">
    <property type="entry name" value="YjbQ-like"/>
    <property type="match status" value="1"/>
</dbReference>
<dbReference type="InterPro" id="IPR001602">
    <property type="entry name" value="UPF0047_YjbQ-like"/>
</dbReference>
<dbReference type="KEGG" id="dti:Desti_1672"/>
<dbReference type="InterPro" id="IPR035917">
    <property type="entry name" value="YjbQ-like_sf"/>
</dbReference>
<dbReference type="HOGENOM" id="CLU_096980_1_2_7"/>
<dbReference type="SUPFAM" id="SSF111038">
    <property type="entry name" value="YjbQ-like"/>
    <property type="match status" value="1"/>
</dbReference>
<dbReference type="Pfam" id="PF01894">
    <property type="entry name" value="YjbQ"/>
    <property type="match status" value="1"/>
</dbReference>
<dbReference type="PATRIC" id="fig|706587.4.peg.1910"/>
<organism evidence="2 3">
    <name type="scientific">Desulfomonile tiedjei (strain ATCC 49306 / DSM 6799 / DCB-1)</name>
    <dbReference type="NCBI Taxonomy" id="706587"/>
    <lineage>
        <taxon>Bacteria</taxon>
        <taxon>Pseudomonadati</taxon>
        <taxon>Thermodesulfobacteriota</taxon>
        <taxon>Desulfomonilia</taxon>
        <taxon>Desulfomonilales</taxon>
        <taxon>Desulfomonilaceae</taxon>
        <taxon>Desulfomonile</taxon>
    </lineage>
</organism>
<proteinExistence type="inferred from homology"/>
<dbReference type="PANTHER" id="PTHR30615">
    <property type="entry name" value="UNCHARACTERIZED PROTEIN YJBQ-RELATED"/>
    <property type="match status" value="1"/>
</dbReference>
<accession>I4C492</accession>
<evidence type="ECO:0000256" key="1">
    <source>
        <dbReference type="ARBA" id="ARBA00005534"/>
    </source>
</evidence>
<dbReference type="PANTHER" id="PTHR30615:SF8">
    <property type="entry name" value="UPF0047 PROTEIN C4A8.02C"/>
    <property type="match status" value="1"/>
</dbReference>
<evidence type="ECO:0000313" key="3">
    <source>
        <dbReference type="Proteomes" id="UP000006055"/>
    </source>
</evidence>
<dbReference type="Proteomes" id="UP000006055">
    <property type="component" value="Chromosome"/>
</dbReference>
<name>I4C492_DESTA</name>
<dbReference type="OrthoDB" id="9801725at2"/>